<dbReference type="PANTHER" id="PTHR24092">
    <property type="entry name" value="PROBABLE PHOSPHOLIPID-TRANSPORTING ATPASE"/>
    <property type="match status" value="1"/>
</dbReference>
<gene>
    <name evidence="5" type="ORF">PBS001_LOCUS3002</name>
</gene>
<dbReference type="Proteomes" id="UP001158986">
    <property type="component" value="Unassembled WGS sequence"/>
</dbReference>
<dbReference type="PROSITE" id="PS00154">
    <property type="entry name" value="ATPASE_E1_E2"/>
    <property type="match status" value="1"/>
</dbReference>
<dbReference type="Gene3D" id="3.40.1110.10">
    <property type="entry name" value="Calcium-transporting ATPase, cytoplasmic domain N"/>
    <property type="match status" value="2"/>
</dbReference>
<evidence type="ECO:0000256" key="3">
    <source>
        <dbReference type="ARBA" id="ARBA00022989"/>
    </source>
</evidence>
<dbReference type="SUPFAM" id="SSF56784">
    <property type="entry name" value="HAD-like"/>
    <property type="match status" value="1"/>
</dbReference>
<evidence type="ECO:0000256" key="4">
    <source>
        <dbReference type="ARBA" id="ARBA00023136"/>
    </source>
</evidence>
<name>A0ABN8CT72_9STRA</name>
<proteinExistence type="predicted"/>
<accession>A0ABN8CT72</accession>
<protein>
    <submittedName>
        <fullName evidence="5">Uncharacterized protein</fullName>
    </submittedName>
</protein>
<keyword evidence="6" id="KW-1185">Reference proteome</keyword>
<sequence>MVPISLYISLEVVKWYQAQQIENDPKMYCTSTGRGVTARTSNVNEDLGQIKHIFSDKTGTLTKNQMLLKVCSIGGIIFDGSNMHLRRTEQGHSDNVGDVNDMRLKFDSAAGISRDGSATGRPKPKCVTVTKKDVRPHSDMIEFVKNPSRLSEKEMHALELARPFFRCLLLCHSASVAIEKKPSDETDRHSAIGTQTNSVEDTMQAECNRQGSECSSCQSRSTDATDAFSFGKDNRKYFGSSPDEVALLNAALEFDCVYERRDRDVIHIRLFGKPKSYQLLAVNEFDSTRKYAVMFANANKDEDISKLALHVHYFAAMALRTLLLGYPKEIEKSTKLLSVTGVEDVLQDGVREGISQLSLGGINIWMLTGDKDEIAISVAQLCGLIGPNSKIIIIKGKTKQDCLDEIAKARRKLKRDGVWIPGVASQDLLLVVNGEALE</sequence>
<comment type="caution">
    <text evidence="5">The sequence shown here is derived from an EMBL/GenBank/DDBJ whole genome shotgun (WGS) entry which is preliminary data.</text>
</comment>
<dbReference type="PRINTS" id="PR00119">
    <property type="entry name" value="CATATPASE"/>
</dbReference>
<evidence type="ECO:0000313" key="6">
    <source>
        <dbReference type="Proteomes" id="UP001158986"/>
    </source>
</evidence>
<dbReference type="EMBL" id="CAKLCB010000164">
    <property type="protein sequence ID" value="CAH0516328.1"/>
    <property type="molecule type" value="Genomic_DNA"/>
</dbReference>
<keyword evidence="2" id="KW-0812">Transmembrane</keyword>
<reference evidence="5 6" key="1">
    <citation type="submission" date="2021-11" db="EMBL/GenBank/DDBJ databases">
        <authorList>
            <person name="Islam A."/>
            <person name="Islam S."/>
            <person name="Flora M.S."/>
            <person name="Rahman M."/>
            <person name="Ziaur R.M."/>
            <person name="Epstein J.H."/>
            <person name="Hassan M."/>
            <person name="Klassen M."/>
            <person name="Woodard K."/>
            <person name="Webb A."/>
            <person name="Webby R.J."/>
            <person name="El Zowalaty M.E."/>
        </authorList>
    </citation>
    <scope>NUCLEOTIDE SEQUENCE [LARGE SCALE GENOMIC DNA]</scope>
    <source>
        <strain evidence="5">Pbs1</strain>
    </source>
</reference>
<dbReference type="SUPFAM" id="SSF81660">
    <property type="entry name" value="Metal cation-transporting ATPase, ATP-binding domain N"/>
    <property type="match status" value="1"/>
</dbReference>
<dbReference type="InterPro" id="IPR036412">
    <property type="entry name" value="HAD-like_sf"/>
</dbReference>
<dbReference type="InterPro" id="IPR023299">
    <property type="entry name" value="ATPase_P-typ_cyto_dom_N"/>
</dbReference>
<evidence type="ECO:0000256" key="2">
    <source>
        <dbReference type="ARBA" id="ARBA00022692"/>
    </source>
</evidence>
<evidence type="ECO:0000256" key="1">
    <source>
        <dbReference type="ARBA" id="ARBA00004370"/>
    </source>
</evidence>
<evidence type="ECO:0000313" key="5">
    <source>
        <dbReference type="EMBL" id="CAH0516328.1"/>
    </source>
</evidence>
<keyword evidence="3" id="KW-1133">Transmembrane helix</keyword>
<keyword evidence="4" id="KW-0472">Membrane</keyword>
<dbReference type="Gene3D" id="3.40.50.1000">
    <property type="entry name" value="HAD superfamily/HAD-like"/>
    <property type="match status" value="2"/>
</dbReference>
<dbReference type="InterPro" id="IPR023214">
    <property type="entry name" value="HAD_sf"/>
</dbReference>
<dbReference type="InterPro" id="IPR018303">
    <property type="entry name" value="ATPase_P-typ_P_site"/>
</dbReference>
<organism evidence="5 6">
    <name type="scientific">Peronospora belbahrii</name>
    <dbReference type="NCBI Taxonomy" id="622444"/>
    <lineage>
        <taxon>Eukaryota</taxon>
        <taxon>Sar</taxon>
        <taxon>Stramenopiles</taxon>
        <taxon>Oomycota</taxon>
        <taxon>Peronosporomycetes</taxon>
        <taxon>Peronosporales</taxon>
        <taxon>Peronosporaceae</taxon>
        <taxon>Peronospora</taxon>
    </lineage>
</organism>
<comment type="subcellular location">
    <subcellularLocation>
        <location evidence="1">Membrane</location>
    </subcellularLocation>
</comment>
<dbReference type="PANTHER" id="PTHR24092:SF150">
    <property type="entry name" value="PHOSPHOLIPID-TRANSPORTING ATPASE"/>
    <property type="match status" value="1"/>
</dbReference>